<dbReference type="Gene3D" id="2.60.300.12">
    <property type="entry name" value="HesB-like domain"/>
    <property type="match status" value="1"/>
</dbReference>
<sequence>MPWIICPNCLKRELVSLAICESWTVDAVVYLPDDSPLWFLHCDTCDSSRANGFYMRIGVGAVIQLHKPMQAQFETLNPGISYCEFDRCHVLERHVLSHGLHVYLASNDTENRAVILDPWVQGVDQTLTVTNRAADKFREFLGRETANYPNHVRLLVNHDDSTGYVHDLKIDNGPIEETDWGHDMHGFVIAIDYGSWPNAKGATVDWVVHADGKAGFTFDNPNDSTSQTRRTIR</sequence>
<dbReference type="EMBL" id="CP036261">
    <property type="protein sequence ID" value="QDS88837.1"/>
    <property type="molecule type" value="Genomic_DNA"/>
</dbReference>
<reference evidence="1 2" key="1">
    <citation type="submission" date="2019-02" db="EMBL/GenBank/DDBJ databases">
        <title>Deep-cultivation of Planctomycetes and their phenomic and genomic characterization uncovers novel biology.</title>
        <authorList>
            <person name="Wiegand S."/>
            <person name="Jogler M."/>
            <person name="Boedeker C."/>
            <person name="Pinto D."/>
            <person name="Vollmers J."/>
            <person name="Rivas-Marin E."/>
            <person name="Kohn T."/>
            <person name="Peeters S.H."/>
            <person name="Heuer A."/>
            <person name="Rast P."/>
            <person name="Oberbeckmann S."/>
            <person name="Bunk B."/>
            <person name="Jeske O."/>
            <person name="Meyerdierks A."/>
            <person name="Storesund J.E."/>
            <person name="Kallscheuer N."/>
            <person name="Luecker S."/>
            <person name="Lage O.M."/>
            <person name="Pohl T."/>
            <person name="Merkel B.J."/>
            <person name="Hornburger P."/>
            <person name="Mueller R.-W."/>
            <person name="Bruemmer F."/>
            <person name="Labrenz M."/>
            <person name="Spormann A.M."/>
            <person name="Op den Camp H."/>
            <person name="Overmann J."/>
            <person name="Amann R."/>
            <person name="Jetten M.S.M."/>
            <person name="Mascher T."/>
            <person name="Medema M.H."/>
            <person name="Devos D.P."/>
            <person name="Kaster A.-K."/>
            <person name="Ovreas L."/>
            <person name="Rohde M."/>
            <person name="Galperin M.Y."/>
            <person name="Jogler C."/>
        </authorList>
    </citation>
    <scope>NUCLEOTIDE SEQUENCE [LARGE SCALE GENOMIC DNA]</scope>
    <source>
        <strain evidence="1 2">EC9</strain>
    </source>
</reference>
<keyword evidence="2" id="KW-1185">Reference proteome</keyword>
<name>A0A517M1U1_9BACT</name>
<dbReference type="SUPFAM" id="SSF89360">
    <property type="entry name" value="HesB-like domain"/>
    <property type="match status" value="1"/>
</dbReference>
<dbReference type="InterPro" id="IPR035903">
    <property type="entry name" value="HesB-like_dom_sf"/>
</dbReference>
<proteinExistence type="predicted"/>
<evidence type="ECO:0000313" key="2">
    <source>
        <dbReference type="Proteomes" id="UP000319557"/>
    </source>
</evidence>
<evidence type="ECO:0000313" key="1">
    <source>
        <dbReference type="EMBL" id="QDS88837.1"/>
    </source>
</evidence>
<dbReference type="Proteomes" id="UP000319557">
    <property type="component" value="Chromosome"/>
</dbReference>
<protein>
    <submittedName>
        <fullName evidence="1">Iron-sulfur cluster biosynthesis</fullName>
    </submittedName>
</protein>
<dbReference type="AlphaFoldDB" id="A0A517M1U1"/>
<dbReference type="KEGG" id="ruv:EC9_30320"/>
<accession>A0A517M1U1</accession>
<gene>
    <name evidence="1" type="ORF">EC9_30320</name>
</gene>
<organism evidence="1 2">
    <name type="scientific">Rosistilla ulvae</name>
    <dbReference type="NCBI Taxonomy" id="1930277"/>
    <lineage>
        <taxon>Bacteria</taxon>
        <taxon>Pseudomonadati</taxon>
        <taxon>Planctomycetota</taxon>
        <taxon>Planctomycetia</taxon>
        <taxon>Pirellulales</taxon>
        <taxon>Pirellulaceae</taxon>
        <taxon>Rosistilla</taxon>
    </lineage>
</organism>